<dbReference type="PANTHER" id="PTHR47466:SF1">
    <property type="entry name" value="METALLOPROTEASE MEP1 (AFU_ORTHOLOGUE AFUA_1G07730)-RELATED"/>
    <property type="match status" value="1"/>
</dbReference>
<keyword evidence="4" id="KW-1185">Reference proteome</keyword>
<dbReference type="EMBL" id="CAICTM010002304">
    <property type="protein sequence ID" value="CAB9528739.1"/>
    <property type="molecule type" value="Genomic_DNA"/>
</dbReference>
<feature type="signal peptide" evidence="2">
    <location>
        <begin position="1"/>
        <end position="34"/>
    </location>
</feature>
<comment type="caution">
    <text evidence="3">The sequence shown here is derived from an EMBL/GenBank/DDBJ whole genome shotgun (WGS) entry which is preliminary data.</text>
</comment>
<name>A0A9N8EZS9_9STRA</name>
<dbReference type="GO" id="GO:0008237">
    <property type="term" value="F:metallopeptidase activity"/>
    <property type="evidence" value="ECO:0007669"/>
    <property type="project" value="UniProtKB-KW"/>
</dbReference>
<keyword evidence="2" id="KW-0732">Signal</keyword>
<dbReference type="InterPro" id="IPR024079">
    <property type="entry name" value="MetalloPept_cat_dom_sf"/>
</dbReference>
<dbReference type="Gene3D" id="3.40.390.10">
    <property type="entry name" value="Collagenase (Catalytic Domain)"/>
    <property type="match status" value="1"/>
</dbReference>
<feature type="chain" id="PRO_5040379096" evidence="2">
    <location>
        <begin position="35"/>
        <end position="237"/>
    </location>
</feature>
<organism evidence="3 4">
    <name type="scientific">Seminavis robusta</name>
    <dbReference type="NCBI Taxonomy" id="568900"/>
    <lineage>
        <taxon>Eukaryota</taxon>
        <taxon>Sar</taxon>
        <taxon>Stramenopiles</taxon>
        <taxon>Ochrophyta</taxon>
        <taxon>Bacillariophyta</taxon>
        <taxon>Bacillariophyceae</taxon>
        <taxon>Bacillariophycidae</taxon>
        <taxon>Naviculales</taxon>
        <taxon>Naviculaceae</taxon>
        <taxon>Seminavis</taxon>
    </lineage>
</organism>
<evidence type="ECO:0000313" key="3">
    <source>
        <dbReference type="EMBL" id="CAB9528739.1"/>
    </source>
</evidence>
<keyword evidence="3" id="KW-0378">Hydrolase</keyword>
<gene>
    <name evidence="3" type="ORF">SEMRO_2306_G322730.1</name>
</gene>
<sequence>MLLPDCFNGMANLARSVTLCLGLAILVCSQDVVAHDHHHHHHANPNELRSLTDSVTANSAAGRKTCGTGRQSPEEIELSQEAVRAWRGKQGCDESLPCTLVGESTVTIDVYNHIIRQDDGTGGITTTMITDNMNVLNMAFSGTIFQFTSKTTTETSNTAWYNCAHTKDSCLDPMLTALHQGGCADLNVFWNNLPDVAGAATLAEYCDPNFLPEDFVLMNFQKAPGGNSTGQNEGDTL</sequence>
<evidence type="ECO:0000256" key="1">
    <source>
        <dbReference type="ARBA" id="ARBA00008721"/>
    </source>
</evidence>
<dbReference type="PANTHER" id="PTHR47466">
    <property type="match status" value="1"/>
</dbReference>
<comment type="similarity">
    <text evidence="1">Belongs to the peptidase M43B family.</text>
</comment>
<proteinExistence type="inferred from homology"/>
<protein>
    <submittedName>
        <fullName evidence="3">Extracellular metalloprotease</fullName>
    </submittedName>
</protein>
<keyword evidence="3" id="KW-0482">Metalloprotease</keyword>
<reference evidence="3" key="1">
    <citation type="submission" date="2020-06" db="EMBL/GenBank/DDBJ databases">
        <authorList>
            <consortium name="Plant Systems Biology data submission"/>
        </authorList>
    </citation>
    <scope>NUCLEOTIDE SEQUENCE</scope>
    <source>
        <strain evidence="3">D6</strain>
    </source>
</reference>
<dbReference type="Proteomes" id="UP001153069">
    <property type="component" value="Unassembled WGS sequence"/>
</dbReference>
<accession>A0A9N8EZS9</accession>
<dbReference type="AlphaFoldDB" id="A0A9N8EZS9"/>
<keyword evidence="3" id="KW-0645">Protease</keyword>
<evidence type="ECO:0000313" key="4">
    <source>
        <dbReference type="Proteomes" id="UP001153069"/>
    </source>
</evidence>
<evidence type="ECO:0000256" key="2">
    <source>
        <dbReference type="SAM" id="SignalP"/>
    </source>
</evidence>